<sequence>MNLDDLKLKLAWQAAFELRTCPDLALLRVAQADRHLERHLAVCPSCRETRALPEAELAAWGVVREQFLSLAGKGAVPEKTAGQVWLLDSSLAGWTEDHSFLRPPAVLLLERTPVGSGWRVAQIYSDRALMWHGDVALSERFGFAQAWNCYTIKESLLSNCLGVATEGELRAVEAAAAVDHEPAQRDSPIAFFRQLEVQVGAQISLPAVLDLAAEYERLAPPSHSEICQRIFGSVGLAVQALKGWGWSVPEVSRLKGFAPFHTPEESLVESLFGLLAAASPPSGQAPMSAAGTAHTLPVNHVRSARERALGVEPLLARINLEQWQGDGYLVSGDLASPFDHAVQVLASLRREDGTQLETRYLLKPGAANFLLFFEGAEEGESSLERVQMLLVSHE</sequence>
<keyword evidence="2" id="KW-1185">Reference proteome</keyword>
<evidence type="ECO:0000313" key="1">
    <source>
        <dbReference type="EMBL" id="GFO67482.1"/>
    </source>
</evidence>
<dbReference type="Proteomes" id="UP000587586">
    <property type="component" value="Unassembled WGS sequence"/>
</dbReference>
<reference evidence="2" key="1">
    <citation type="submission" date="2020-06" db="EMBL/GenBank/DDBJ databases">
        <title>Draft genomic sequecing of Geomonas sp. Red745.</title>
        <authorList>
            <person name="Itoh H."/>
            <person name="Xu Z.X."/>
            <person name="Ushijima N."/>
            <person name="Masuda Y."/>
            <person name="Shiratori Y."/>
            <person name="Senoo K."/>
        </authorList>
    </citation>
    <scope>NUCLEOTIDE SEQUENCE [LARGE SCALE GENOMIC DNA]</scope>
    <source>
        <strain evidence="2">Red745</strain>
    </source>
</reference>
<name>A0A6V8N4J3_9BACT</name>
<organism evidence="1 2">
    <name type="scientific">Geomonas limicola</name>
    <dbReference type="NCBI Taxonomy" id="2740186"/>
    <lineage>
        <taxon>Bacteria</taxon>
        <taxon>Pseudomonadati</taxon>
        <taxon>Thermodesulfobacteriota</taxon>
        <taxon>Desulfuromonadia</taxon>
        <taxon>Geobacterales</taxon>
        <taxon>Geobacteraceae</taxon>
        <taxon>Geomonas</taxon>
    </lineage>
</organism>
<protein>
    <submittedName>
        <fullName evidence="1">Uncharacterized protein</fullName>
    </submittedName>
</protein>
<comment type="caution">
    <text evidence="1">The sequence shown here is derived from an EMBL/GenBank/DDBJ whole genome shotgun (WGS) entry which is preliminary data.</text>
</comment>
<accession>A0A6V8N4J3</accession>
<evidence type="ECO:0000313" key="2">
    <source>
        <dbReference type="Proteomes" id="UP000587586"/>
    </source>
</evidence>
<dbReference type="AlphaFoldDB" id="A0A6V8N4J3"/>
<gene>
    <name evidence="1" type="ORF">GMLC_10610</name>
</gene>
<proteinExistence type="predicted"/>
<dbReference type="EMBL" id="BLXZ01000002">
    <property type="protein sequence ID" value="GFO67482.1"/>
    <property type="molecule type" value="Genomic_DNA"/>
</dbReference>